<feature type="compositionally biased region" description="Polar residues" evidence="1">
    <location>
        <begin position="226"/>
        <end position="239"/>
    </location>
</feature>
<feature type="region of interest" description="Disordered" evidence="1">
    <location>
        <begin position="115"/>
        <end position="261"/>
    </location>
</feature>
<feature type="compositionally biased region" description="Polar residues" evidence="1">
    <location>
        <begin position="131"/>
        <end position="152"/>
    </location>
</feature>
<dbReference type="RefSeq" id="XP_017032698.1">
    <property type="nucleotide sequence ID" value="XM_017177209.2"/>
</dbReference>
<dbReference type="OrthoDB" id="7883851at2759"/>
<dbReference type="GeneID" id="108081974"/>
<feature type="compositionally biased region" description="Basic and acidic residues" evidence="1">
    <location>
        <begin position="215"/>
        <end position="225"/>
    </location>
</feature>
<protein>
    <submittedName>
        <fullName evidence="3">Neurofilament heavy polypeptide</fullName>
    </submittedName>
</protein>
<dbReference type="Proteomes" id="UP001652661">
    <property type="component" value="Chromosome 2L"/>
</dbReference>
<reference evidence="2" key="1">
    <citation type="submission" date="2025-05" db="UniProtKB">
        <authorList>
            <consortium name="RefSeq"/>
        </authorList>
    </citation>
    <scope>NUCLEOTIDE SEQUENCE [LARGE SCALE GENOMIC DNA]</scope>
    <source>
        <strain evidence="2">14028-0561.14</strain>
    </source>
</reference>
<organism evidence="2 3">
    <name type="scientific">Drosophila kikkawai</name>
    <name type="common">Fruit fly</name>
    <dbReference type="NCBI Taxonomy" id="30033"/>
    <lineage>
        <taxon>Eukaryota</taxon>
        <taxon>Metazoa</taxon>
        <taxon>Ecdysozoa</taxon>
        <taxon>Arthropoda</taxon>
        <taxon>Hexapoda</taxon>
        <taxon>Insecta</taxon>
        <taxon>Pterygota</taxon>
        <taxon>Neoptera</taxon>
        <taxon>Endopterygota</taxon>
        <taxon>Diptera</taxon>
        <taxon>Brachycera</taxon>
        <taxon>Muscomorpha</taxon>
        <taxon>Ephydroidea</taxon>
        <taxon>Drosophilidae</taxon>
        <taxon>Drosophila</taxon>
        <taxon>Sophophora</taxon>
    </lineage>
</organism>
<name>A0A6P4JDK8_DROKI</name>
<keyword evidence="2" id="KW-1185">Reference proteome</keyword>
<evidence type="ECO:0000256" key="1">
    <source>
        <dbReference type="SAM" id="MobiDB-lite"/>
    </source>
</evidence>
<proteinExistence type="predicted"/>
<evidence type="ECO:0000313" key="3">
    <source>
        <dbReference type="RefSeq" id="XP_017032698.1"/>
    </source>
</evidence>
<sequence length="319" mass="34739">MFPDHYDVEPFNPFNVGPANNGGPSEFQIPTSVTYPPPVFVAKPEYVKAAKEQVALRSSSKDTLKLAKSKHGEVAISKAIKNEMAVAKQQAAAIHETDRIDPDVKLNVKHDLKAKKKESKASIRTLLPVRSNRQASGAGNAKRTTSGLSVATKQRKSSRVEIAAKASKISNELDAKSPKPFEPAKMSFTSIKSKSTKSVVSETSTGSSSSEQSETTDKSESDSQHTLKSSEPADKNTSVVAPKSKTTVKEDRNYPVSESSLSYGKPLTEQAADLAFRLNSGNENYRRYNSVVRNHSTTIPQKLSEGDRMSFWFSDAVLS</sequence>
<accession>A0A6P4JDK8</accession>
<reference evidence="3" key="2">
    <citation type="submission" date="2025-08" db="UniProtKB">
        <authorList>
            <consortium name="RefSeq"/>
        </authorList>
    </citation>
    <scope>IDENTIFICATION</scope>
    <source>
        <strain evidence="3">14028-0561.14</strain>
        <tissue evidence="3">Whole fly</tissue>
    </source>
</reference>
<feature type="region of interest" description="Disordered" evidence="1">
    <location>
        <begin position="1"/>
        <end position="29"/>
    </location>
</feature>
<gene>
    <name evidence="3" type="primary">LOC108081974</name>
</gene>
<dbReference type="AlphaFoldDB" id="A0A6P4JDK8"/>
<feature type="compositionally biased region" description="Low complexity" evidence="1">
    <location>
        <begin position="187"/>
        <end position="213"/>
    </location>
</feature>
<evidence type="ECO:0000313" key="2">
    <source>
        <dbReference type="Proteomes" id="UP001652661"/>
    </source>
</evidence>